<feature type="signal peptide" evidence="2">
    <location>
        <begin position="1"/>
        <end position="23"/>
    </location>
</feature>
<keyword evidence="1 2" id="KW-0732">Signal</keyword>
<dbReference type="InterPro" id="IPR036846">
    <property type="entry name" value="GM2-AP_sf"/>
</dbReference>
<evidence type="ECO:0000313" key="4">
    <source>
        <dbReference type="Proteomes" id="UP000594262"/>
    </source>
</evidence>
<organism evidence="3 4">
    <name type="scientific">Clytia hemisphaerica</name>
    <dbReference type="NCBI Taxonomy" id="252671"/>
    <lineage>
        <taxon>Eukaryota</taxon>
        <taxon>Metazoa</taxon>
        <taxon>Cnidaria</taxon>
        <taxon>Hydrozoa</taxon>
        <taxon>Hydroidolina</taxon>
        <taxon>Leptothecata</taxon>
        <taxon>Obeliida</taxon>
        <taxon>Clytiidae</taxon>
        <taxon>Clytia</taxon>
    </lineage>
</organism>
<reference evidence="3" key="1">
    <citation type="submission" date="2021-01" db="UniProtKB">
        <authorList>
            <consortium name="EnsemblMetazoa"/>
        </authorList>
    </citation>
    <scope>IDENTIFICATION</scope>
</reference>
<dbReference type="Proteomes" id="UP000594262">
    <property type="component" value="Unplaced"/>
</dbReference>
<dbReference type="EnsemblMetazoa" id="CLYHEMT000520.1">
    <property type="protein sequence ID" value="CLYHEMP000520.1"/>
    <property type="gene ID" value="CLYHEMG000520"/>
</dbReference>
<sequence>MADRHGLVMILLLFCVYLVMVEAQFKNCYSRSPMQFTTNIPSRLRQNPFHLVAKGTVKSPIKGPFTIAVDVRKEWFPGFWSKIPCVHLGYKSCRYELKQNDIEKFWDMKKHQITLFDKDIDLKDFPRDLLKGRYKVVGTIWKLKPRKKMLGCVRGYFSLDVTA</sequence>
<dbReference type="Gene3D" id="2.70.220.10">
    <property type="entry name" value="Ganglioside GM2 activator"/>
    <property type="match status" value="1"/>
</dbReference>
<evidence type="ECO:0000256" key="2">
    <source>
        <dbReference type="SAM" id="SignalP"/>
    </source>
</evidence>
<evidence type="ECO:0000256" key="1">
    <source>
        <dbReference type="ARBA" id="ARBA00022729"/>
    </source>
</evidence>
<name>A0A7M5WQ48_9CNID</name>
<dbReference type="AlphaFoldDB" id="A0A7M5WQ48"/>
<proteinExistence type="predicted"/>
<feature type="chain" id="PRO_5029714594" evidence="2">
    <location>
        <begin position="24"/>
        <end position="163"/>
    </location>
</feature>
<accession>A0A7M5WQ48</accession>
<evidence type="ECO:0000313" key="3">
    <source>
        <dbReference type="EnsemblMetazoa" id="CLYHEMP000520.1"/>
    </source>
</evidence>
<dbReference type="RefSeq" id="XP_066912856.1">
    <property type="nucleotide sequence ID" value="XM_067056755.1"/>
</dbReference>
<dbReference type="GeneID" id="136800144"/>
<protein>
    <submittedName>
        <fullName evidence="3">Uncharacterized protein</fullName>
    </submittedName>
</protein>
<keyword evidence="4" id="KW-1185">Reference proteome</keyword>
<dbReference type="SUPFAM" id="SSF63707">
    <property type="entry name" value="Ganglioside M2 (gm2) activator"/>
    <property type="match status" value="1"/>
</dbReference>